<evidence type="ECO:0000256" key="2">
    <source>
        <dbReference type="ARBA" id="ARBA00011322"/>
    </source>
</evidence>
<keyword evidence="4" id="KW-0175">Coiled coil</keyword>
<comment type="subunit">
    <text evidence="2">Heterodimer of SbcC and SbcD.</text>
</comment>
<feature type="coiled-coil region" evidence="4">
    <location>
        <begin position="569"/>
        <end position="668"/>
    </location>
</feature>
<gene>
    <name evidence="7" type="ORF">KSF_038850</name>
</gene>
<evidence type="ECO:0000256" key="3">
    <source>
        <dbReference type="ARBA" id="ARBA00013368"/>
    </source>
</evidence>
<dbReference type="Pfam" id="PF13476">
    <property type="entry name" value="AAA_23"/>
    <property type="match status" value="1"/>
</dbReference>
<feature type="coiled-coil region" evidence="4">
    <location>
        <begin position="381"/>
        <end position="500"/>
    </location>
</feature>
<feature type="region of interest" description="Disordered" evidence="5">
    <location>
        <begin position="689"/>
        <end position="716"/>
    </location>
</feature>
<protein>
    <recommendedName>
        <fullName evidence="3">Nuclease SbcCD subunit C</fullName>
    </recommendedName>
</protein>
<name>A0A8J3IMC0_9CHLR</name>
<dbReference type="EMBL" id="BNJK01000001">
    <property type="protein sequence ID" value="GHO93837.1"/>
    <property type="molecule type" value="Genomic_DNA"/>
</dbReference>
<feature type="coiled-coil region" evidence="4">
    <location>
        <begin position="220"/>
        <end position="254"/>
    </location>
</feature>
<feature type="domain" description="Rad50/SbcC-type AAA" evidence="6">
    <location>
        <begin position="5"/>
        <end position="317"/>
    </location>
</feature>
<reference evidence="7" key="1">
    <citation type="submission" date="2020-10" db="EMBL/GenBank/DDBJ databases">
        <title>Taxonomic study of unclassified bacteria belonging to the class Ktedonobacteria.</title>
        <authorList>
            <person name="Yabe S."/>
            <person name="Wang C.M."/>
            <person name="Zheng Y."/>
            <person name="Sakai Y."/>
            <person name="Cavaletti L."/>
            <person name="Monciardini P."/>
            <person name="Donadio S."/>
        </authorList>
    </citation>
    <scope>NUCLEOTIDE SEQUENCE</scope>
    <source>
        <strain evidence="7">ID150040</strain>
    </source>
</reference>
<evidence type="ECO:0000256" key="5">
    <source>
        <dbReference type="SAM" id="MobiDB-lite"/>
    </source>
</evidence>
<accession>A0A8J3IMC0</accession>
<dbReference type="GO" id="GO:0016887">
    <property type="term" value="F:ATP hydrolysis activity"/>
    <property type="evidence" value="ECO:0007669"/>
    <property type="project" value="InterPro"/>
</dbReference>
<dbReference type="GO" id="GO:0006302">
    <property type="term" value="P:double-strand break repair"/>
    <property type="evidence" value="ECO:0007669"/>
    <property type="project" value="InterPro"/>
</dbReference>
<dbReference type="RefSeq" id="WP_220204607.1">
    <property type="nucleotide sequence ID" value="NZ_BNJK01000001.1"/>
</dbReference>
<keyword evidence="8" id="KW-1185">Reference proteome</keyword>
<feature type="coiled-coil region" evidence="4">
    <location>
        <begin position="832"/>
        <end position="869"/>
    </location>
</feature>
<evidence type="ECO:0000313" key="7">
    <source>
        <dbReference type="EMBL" id="GHO93837.1"/>
    </source>
</evidence>
<dbReference type="PANTHER" id="PTHR32114:SF2">
    <property type="entry name" value="ABC TRANSPORTER ABCH.3"/>
    <property type="match status" value="1"/>
</dbReference>
<dbReference type="Proteomes" id="UP000597444">
    <property type="component" value="Unassembled WGS sequence"/>
</dbReference>
<evidence type="ECO:0000259" key="6">
    <source>
        <dbReference type="Pfam" id="PF13476"/>
    </source>
</evidence>
<organism evidence="7 8">
    <name type="scientific">Reticulibacter mediterranei</name>
    <dbReference type="NCBI Taxonomy" id="2778369"/>
    <lineage>
        <taxon>Bacteria</taxon>
        <taxon>Bacillati</taxon>
        <taxon>Chloroflexota</taxon>
        <taxon>Ktedonobacteria</taxon>
        <taxon>Ktedonobacterales</taxon>
        <taxon>Reticulibacteraceae</taxon>
        <taxon>Reticulibacter</taxon>
    </lineage>
</organism>
<proteinExistence type="inferred from homology"/>
<dbReference type="Gene3D" id="3.40.50.300">
    <property type="entry name" value="P-loop containing nucleotide triphosphate hydrolases"/>
    <property type="match status" value="2"/>
</dbReference>
<sequence>MLITRIELENIKSYHKFAVDFRRGTTAISGENGAGKTTLVEAIGYALFDYLPYSQARFVREGEKHGRIVVQLIGGDERPYVVERRCGSGARWFIHDEEANMRIEQSADVLDKLHELFGIDRERPLDSLFRDALGVPQGTFTAIFLETPSKRKQTFDALLQIEDYKTAADNLLETQHEYKDQKQTQQAKIDQLTYETRNLTVWREQLKDARVQDEEWKQLNAQWAIQLTQLEARLIELTEQYNRLQELKNGYETSKTKHESTQKLLAHHEQQLRLAQIAQQAVNESSDDYQRYQQTEVTLQKLRQDEQQRSALRQQQATLQNQQARTQTNLENLQKRLQEVADARQLVVELAPLVDQQIELEKQRDDLRQKCVLYTNIVSEGKQLVIRRDGYQRKKEELEQKISEIEPLVPIANSLQEHTQKLMDLRVQRNQRQNKTEQLQEKRQELAKRQAESEQIAERLRKAENNVAIIEEHRSEAEEMSGLQERYEKLTAQQNRLEGNIEGYAKSRAQSAGGQCPLLNESCLNIKQRGLVSLESYFESLLEKEHAQLAGVGQRQKAVTERMSVIKKYADALNKLDQYKERRDTLAEQAGRNSQESTRLQRDIANLTRELDELQTVEQQLREVEVAYNESKNAAARVSDLPGLQRQVQQLVEQIQQCEQDVRERRQKAESLRGSENLLKGVETDLDQLNDPRTRSKAQQHTIAQESSHLEQQRGEQQRAFELQRRLQELQQQLAAYEQLDANIARQDALLQMTRPGYHAYLKSIEVARTLPARERDYQQLVRESELARQTLQKMEQTYWAARSNFDEAELLRVRDRLDLLRKEQAGLAEKMQHHQKYMNELEGRIAEAEEKQNELEAARNEYQELDDLHTMTEYFRKLIKEAAPFVLKAMLNDISSEANRIFGEIMGDRSAHLSWQNDYEIILRRQGVNRTFAQLSGGEQMSAALAVRLALLKKLSTLNLAFFDEPTQNMDELRRMNLAEQIRRVRGFEQLIVISHDDTFEQGLDSLIRLQKSGGETRLQNEDALPQKSTESAPNTIWGQDNIDNIYIAQ</sequence>
<evidence type="ECO:0000256" key="1">
    <source>
        <dbReference type="ARBA" id="ARBA00006930"/>
    </source>
</evidence>
<dbReference type="InterPro" id="IPR038729">
    <property type="entry name" value="Rad50/SbcC_AAA"/>
</dbReference>
<dbReference type="SUPFAM" id="SSF52540">
    <property type="entry name" value="P-loop containing nucleoside triphosphate hydrolases"/>
    <property type="match status" value="2"/>
</dbReference>
<dbReference type="PANTHER" id="PTHR32114">
    <property type="entry name" value="ABC TRANSPORTER ABCH.3"/>
    <property type="match status" value="1"/>
</dbReference>
<comment type="caution">
    <text evidence="7">The sequence shown here is derived from an EMBL/GenBank/DDBJ whole genome shotgun (WGS) entry which is preliminary data.</text>
</comment>
<dbReference type="InterPro" id="IPR027417">
    <property type="entry name" value="P-loop_NTPase"/>
</dbReference>
<feature type="compositionally biased region" description="Polar residues" evidence="5">
    <location>
        <begin position="697"/>
        <end position="707"/>
    </location>
</feature>
<comment type="similarity">
    <text evidence="1">Belongs to the SMC family. SbcC subfamily.</text>
</comment>
<evidence type="ECO:0000313" key="8">
    <source>
        <dbReference type="Proteomes" id="UP000597444"/>
    </source>
</evidence>
<evidence type="ECO:0000256" key="4">
    <source>
        <dbReference type="SAM" id="Coils"/>
    </source>
</evidence>
<dbReference type="AlphaFoldDB" id="A0A8J3IMC0"/>
<feature type="coiled-coil region" evidence="4">
    <location>
        <begin position="302"/>
        <end position="350"/>
    </location>
</feature>